<comment type="caution">
    <text evidence="1">The sequence shown here is derived from an EMBL/GenBank/DDBJ whole genome shotgun (WGS) entry which is preliminary data.</text>
</comment>
<evidence type="ECO:0000313" key="1">
    <source>
        <dbReference type="EMBL" id="KAG9346033.1"/>
    </source>
</evidence>
<keyword evidence="2" id="KW-1185">Reference proteome</keyword>
<accession>A0A8T2NY83</accession>
<proteinExistence type="predicted"/>
<gene>
    <name evidence="1" type="ORF">JZ751_007848</name>
</gene>
<evidence type="ECO:0000313" key="2">
    <source>
        <dbReference type="Proteomes" id="UP000824540"/>
    </source>
</evidence>
<name>A0A8T2NY83_9TELE</name>
<dbReference type="AlphaFoldDB" id="A0A8T2NY83"/>
<organism evidence="1 2">
    <name type="scientific">Albula glossodonta</name>
    <name type="common">roundjaw bonefish</name>
    <dbReference type="NCBI Taxonomy" id="121402"/>
    <lineage>
        <taxon>Eukaryota</taxon>
        <taxon>Metazoa</taxon>
        <taxon>Chordata</taxon>
        <taxon>Craniata</taxon>
        <taxon>Vertebrata</taxon>
        <taxon>Euteleostomi</taxon>
        <taxon>Actinopterygii</taxon>
        <taxon>Neopterygii</taxon>
        <taxon>Teleostei</taxon>
        <taxon>Albuliformes</taxon>
        <taxon>Albulidae</taxon>
        <taxon>Albula</taxon>
    </lineage>
</organism>
<dbReference type="EMBL" id="JAFBMS010000016">
    <property type="protein sequence ID" value="KAG9346033.1"/>
    <property type="molecule type" value="Genomic_DNA"/>
</dbReference>
<sequence>MIAQRGGLGSSAIVDISNHNAAFWKPNVYWFKCQQLEDSEVCVWHGNEEPPIYSLYLQKQPPQAVIKGSNLLQYKKGRDGTVHSRRLNIQPMHSFNRELIEEEVGE</sequence>
<protein>
    <submittedName>
        <fullName evidence="1">Uncharacterized protein</fullName>
    </submittedName>
</protein>
<dbReference type="Proteomes" id="UP000824540">
    <property type="component" value="Unassembled WGS sequence"/>
</dbReference>
<reference evidence="1" key="1">
    <citation type="thesis" date="2021" institute="BYU ScholarsArchive" country="Provo, UT, USA">
        <title>Applications of and Algorithms for Genome Assembly and Genomic Analyses with an Emphasis on Marine Teleosts.</title>
        <authorList>
            <person name="Pickett B.D."/>
        </authorList>
    </citation>
    <scope>NUCLEOTIDE SEQUENCE</scope>
    <source>
        <strain evidence="1">HI-2016</strain>
    </source>
</reference>